<keyword evidence="3" id="KW-1185">Reference proteome</keyword>
<dbReference type="EMBL" id="JBHTCF010000002">
    <property type="protein sequence ID" value="MFC7303984.1"/>
    <property type="molecule type" value="Genomic_DNA"/>
</dbReference>
<evidence type="ECO:0000259" key="1">
    <source>
        <dbReference type="PROSITE" id="PS50801"/>
    </source>
</evidence>
<proteinExistence type="predicted"/>
<dbReference type="Gene3D" id="3.30.750.24">
    <property type="entry name" value="STAS domain"/>
    <property type="match status" value="1"/>
</dbReference>
<evidence type="ECO:0000313" key="3">
    <source>
        <dbReference type="Proteomes" id="UP001596523"/>
    </source>
</evidence>
<dbReference type="Proteomes" id="UP001596523">
    <property type="component" value="Unassembled WGS sequence"/>
</dbReference>
<dbReference type="PROSITE" id="PS50801">
    <property type="entry name" value="STAS"/>
    <property type="match status" value="1"/>
</dbReference>
<dbReference type="RefSeq" id="WP_381827721.1">
    <property type="nucleotide sequence ID" value="NZ_JBHTCF010000002.1"/>
</dbReference>
<dbReference type="SUPFAM" id="SSF52091">
    <property type="entry name" value="SpoIIaa-like"/>
    <property type="match status" value="1"/>
</dbReference>
<dbReference type="CDD" id="cd07043">
    <property type="entry name" value="STAS_anti-anti-sigma_factors"/>
    <property type="match status" value="1"/>
</dbReference>
<gene>
    <name evidence="2" type="ORF">ACFQVC_07115</name>
</gene>
<feature type="domain" description="STAS" evidence="1">
    <location>
        <begin position="16"/>
        <end position="114"/>
    </location>
</feature>
<comment type="caution">
    <text evidence="2">The sequence shown here is derived from an EMBL/GenBank/DDBJ whole genome shotgun (WGS) entry which is preliminary data.</text>
</comment>
<organism evidence="2 3">
    <name type="scientific">Streptomyces monticola</name>
    <dbReference type="NCBI Taxonomy" id="2666263"/>
    <lineage>
        <taxon>Bacteria</taxon>
        <taxon>Bacillati</taxon>
        <taxon>Actinomycetota</taxon>
        <taxon>Actinomycetes</taxon>
        <taxon>Kitasatosporales</taxon>
        <taxon>Streptomycetaceae</taxon>
        <taxon>Streptomyces</taxon>
    </lineage>
</organism>
<dbReference type="InterPro" id="IPR036513">
    <property type="entry name" value="STAS_dom_sf"/>
</dbReference>
<sequence length="114" mass="12230">MDRPQARLPADPRLTVVPVADGGEGALTLALSGELDVHTVDTLCAVAISRIHEGRRHLRLDFTQVTWCDNASLFALLGLRAALHAADGSLGFTAFSKAIDESITRNGLGHEFRP</sequence>
<dbReference type="InterPro" id="IPR058548">
    <property type="entry name" value="MlaB-like_STAS"/>
</dbReference>
<accession>A0ABW2JD86</accession>
<name>A0ABW2JD86_9ACTN</name>
<protein>
    <submittedName>
        <fullName evidence="2">STAS domain-containing protein</fullName>
    </submittedName>
</protein>
<reference evidence="3" key="1">
    <citation type="journal article" date="2019" name="Int. J. Syst. Evol. Microbiol.">
        <title>The Global Catalogue of Microorganisms (GCM) 10K type strain sequencing project: providing services to taxonomists for standard genome sequencing and annotation.</title>
        <authorList>
            <consortium name="The Broad Institute Genomics Platform"/>
            <consortium name="The Broad Institute Genome Sequencing Center for Infectious Disease"/>
            <person name="Wu L."/>
            <person name="Ma J."/>
        </authorList>
    </citation>
    <scope>NUCLEOTIDE SEQUENCE [LARGE SCALE GENOMIC DNA]</scope>
    <source>
        <strain evidence="3">SYNS20</strain>
    </source>
</reference>
<dbReference type="InterPro" id="IPR002645">
    <property type="entry name" value="STAS_dom"/>
</dbReference>
<evidence type="ECO:0000313" key="2">
    <source>
        <dbReference type="EMBL" id="MFC7303984.1"/>
    </source>
</evidence>
<dbReference type="Pfam" id="PF13466">
    <property type="entry name" value="STAS_2"/>
    <property type="match status" value="1"/>
</dbReference>